<accession>A0A1F7J4W6</accession>
<gene>
    <name evidence="1" type="ORF">A3B50_00610</name>
</gene>
<dbReference type="EMBL" id="MGAQ01000014">
    <property type="protein sequence ID" value="OGK50665.1"/>
    <property type="molecule type" value="Genomic_DNA"/>
</dbReference>
<evidence type="ECO:0000313" key="1">
    <source>
        <dbReference type="EMBL" id="OGK50665.1"/>
    </source>
</evidence>
<proteinExistence type="predicted"/>
<name>A0A1F7J4W6_9BACT</name>
<dbReference type="AlphaFoldDB" id="A0A1F7J4W6"/>
<evidence type="ECO:0008006" key="3">
    <source>
        <dbReference type="Google" id="ProtNLM"/>
    </source>
</evidence>
<reference evidence="1 2" key="1">
    <citation type="journal article" date="2016" name="Nat. Commun.">
        <title>Thousands of microbial genomes shed light on interconnected biogeochemical processes in an aquifer system.</title>
        <authorList>
            <person name="Anantharaman K."/>
            <person name="Brown C.T."/>
            <person name="Hug L.A."/>
            <person name="Sharon I."/>
            <person name="Castelle C.J."/>
            <person name="Probst A.J."/>
            <person name="Thomas B.C."/>
            <person name="Singh A."/>
            <person name="Wilkins M.J."/>
            <person name="Karaoz U."/>
            <person name="Brodie E.L."/>
            <person name="Williams K.H."/>
            <person name="Hubbard S.S."/>
            <person name="Banfield J.F."/>
        </authorList>
    </citation>
    <scope>NUCLEOTIDE SEQUENCE [LARGE SCALE GENOMIC DNA]</scope>
</reference>
<dbReference type="Proteomes" id="UP000178558">
    <property type="component" value="Unassembled WGS sequence"/>
</dbReference>
<sequence length="84" mass="9986">MYKTKDLAEAGTLILLKQRLISIEREGRVCWFVFQNRGECERLSNQFFFGECLVNARDYHEALGRLKNRIFQLINEDEKYKANP</sequence>
<organism evidence="1 2">
    <name type="scientific">Candidatus Roizmanbacteria bacterium RIFCSPLOWO2_01_FULL_40_42</name>
    <dbReference type="NCBI Taxonomy" id="1802066"/>
    <lineage>
        <taxon>Bacteria</taxon>
        <taxon>Candidatus Roizmaniibacteriota</taxon>
    </lineage>
</organism>
<comment type="caution">
    <text evidence="1">The sequence shown here is derived from an EMBL/GenBank/DDBJ whole genome shotgun (WGS) entry which is preliminary data.</text>
</comment>
<evidence type="ECO:0000313" key="2">
    <source>
        <dbReference type="Proteomes" id="UP000178558"/>
    </source>
</evidence>
<protein>
    <recommendedName>
        <fullName evidence="3">DUF5659 domain-containing protein</fullName>
    </recommendedName>
</protein>